<dbReference type="Proteomes" id="UP000185911">
    <property type="component" value="Unassembled WGS sequence"/>
</dbReference>
<dbReference type="EMBL" id="MSYM01000005">
    <property type="protein sequence ID" value="OLP08146.1"/>
    <property type="molecule type" value="Genomic_DNA"/>
</dbReference>
<dbReference type="AlphaFoldDB" id="A0A1Q8YJD1"/>
<evidence type="ECO:0008006" key="3">
    <source>
        <dbReference type="Google" id="ProtNLM"/>
    </source>
</evidence>
<organism evidence="1 2">
    <name type="scientific">Rhodoferax antarcticus ANT.BR</name>
    <dbReference type="NCBI Taxonomy" id="1111071"/>
    <lineage>
        <taxon>Bacteria</taxon>
        <taxon>Pseudomonadati</taxon>
        <taxon>Pseudomonadota</taxon>
        <taxon>Betaproteobacteria</taxon>
        <taxon>Burkholderiales</taxon>
        <taxon>Comamonadaceae</taxon>
        <taxon>Rhodoferax</taxon>
    </lineage>
</organism>
<accession>A0A1Q8YJD1</accession>
<protein>
    <recommendedName>
        <fullName evidence="3">Antitoxin</fullName>
    </recommendedName>
</protein>
<reference evidence="1 2" key="1">
    <citation type="submission" date="2017-01" db="EMBL/GenBank/DDBJ databases">
        <title>Genome sequence of Rhodoferax antarcticus ANT.BR, a psychrophilic purple nonsulfur bacterium from an Antarctic microbial mat.</title>
        <authorList>
            <person name="Baker J."/>
            <person name="Riester C."/>
            <person name="Skinner B."/>
            <person name="Newell A."/>
            <person name="Swingley W."/>
            <person name="Madigan M."/>
            <person name="Jung D."/>
            <person name="Asao M."/>
            <person name="Chen M."/>
            <person name="Loughlin P."/>
            <person name="Pan H."/>
            <person name="Lin S."/>
            <person name="Li N."/>
            <person name="Shaw J."/>
            <person name="Prado M."/>
            <person name="Sherman C."/>
            <person name="Li X."/>
            <person name="Tang J."/>
            <person name="Blankenship R."/>
            <person name="Zhao T."/>
            <person name="Touchman J."/>
            <person name="Sattley M."/>
        </authorList>
    </citation>
    <scope>NUCLEOTIDE SEQUENCE [LARGE SCALE GENOMIC DNA]</scope>
    <source>
        <strain evidence="1 2">ANT.BR</strain>
    </source>
</reference>
<keyword evidence="2" id="KW-1185">Reference proteome</keyword>
<gene>
    <name evidence="1" type="ORF">BLL52_0434</name>
</gene>
<dbReference type="STRING" id="81479.RA876_16240"/>
<sequence>MRTTLSLDDDVFAVARQRAQRERTSLGEAVSRYVRDALRANAQAPATPAVLRSKYSVLPARDEIITTEHVRRLMDQEGI</sequence>
<name>A0A1Q8YJD1_9BURK</name>
<comment type="caution">
    <text evidence="1">The sequence shown here is derived from an EMBL/GenBank/DDBJ whole genome shotgun (WGS) entry which is preliminary data.</text>
</comment>
<dbReference type="RefSeq" id="WP_075585055.1">
    <property type="nucleotide sequence ID" value="NZ_MSYM01000005.1"/>
</dbReference>
<evidence type="ECO:0000313" key="1">
    <source>
        <dbReference type="EMBL" id="OLP08146.1"/>
    </source>
</evidence>
<evidence type="ECO:0000313" key="2">
    <source>
        <dbReference type="Proteomes" id="UP000185911"/>
    </source>
</evidence>
<proteinExistence type="predicted"/>